<comment type="caution">
    <text evidence="8">The sequence shown here is derived from an EMBL/GenBank/DDBJ whole genome shotgun (WGS) entry which is preliminary data.</text>
</comment>
<keyword evidence="5 6" id="KW-0472">Membrane</keyword>
<dbReference type="AlphaFoldDB" id="A0A930V0M1"/>
<evidence type="ECO:0000256" key="6">
    <source>
        <dbReference type="RuleBase" id="RU363032"/>
    </source>
</evidence>
<dbReference type="Gene3D" id="1.10.3720.10">
    <property type="entry name" value="MetI-like"/>
    <property type="match status" value="1"/>
</dbReference>
<evidence type="ECO:0000256" key="1">
    <source>
        <dbReference type="ARBA" id="ARBA00004141"/>
    </source>
</evidence>
<feature type="transmembrane region" description="Helical" evidence="6">
    <location>
        <begin position="28"/>
        <end position="48"/>
    </location>
</feature>
<dbReference type="InterPro" id="IPR051204">
    <property type="entry name" value="ABC_transp_perm/SBD"/>
</dbReference>
<dbReference type="Proteomes" id="UP000656804">
    <property type="component" value="Unassembled WGS sequence"/>
</dbReference>
<feature type="domain" description="ABC transmembrane type-1" evidence="7">
    <location>
        <begin position="22"/>
        <end position="205"/>
    </location>
</feature>
<feature type="transmembrane region" description="Helical" evidence="6">
    <location>
        <begin position="136"/>
        <end position="162"/>
    </location>
</feature>
<dbReference type="GO" id="GO:0005886">
    <property type="term" value="C:plasma membrane"/>
    <property type="evidence" value="ECO:0007669"/>
    <property type="project" value="UniProtKB-SubCell"/>
</dbReference>
<keyword evidence="2 6" id="KW-0813">Transport</keyword>
<keyword evidence="4 6" id="KW-1133">Transmembrane helix</keyword>
<dbReference type="Pfam" id="PF00528">
    <property type="entry name" value="BPD_transp_1"/>
    <property type="match status" value="1"/>
</dbReference>
<dbReference type="CDD" id="cd06261">
    <property type="entry name" value="TM_PBP2"/>
    <property type="match status" value="1"/>
</dbReference>
<evidence type="ECO:0000313" key="9">
    <source>
        <dbReference type="Proteomes" id="UP000656804"/>
    </source>
</evidence>
<dbReference type="PROSITE" id="PS50928">
    <property type="entry name" value="ABC_TM1"/>
    <property type="match status" value="1"/>
</dbReference>
<dbReference type="RefSeq" id="WP_194502749.1">
    <property type="nucleotide sequence ID" value="NZ_JADIVZ010000002.1"/>
</dbReference>
<protein>
    <submittedName>
        <fullName evidence="8">ABC transporter permease</fullName>
    </submittedName>
</protein>
<proteinExistence type="inferred from homology"/>
<comment type="similarity">
    <text evidence="6">Belongs to the binding-protein-dependent transport system permease family.</text>
</comment>
<comment type="subcellular location">
    <subcellularLocation>
        <location evidence="6">Cell membrane</location>
        <topology evidence="6">Multi-pass membrane protein</topology>
    </subcellularLocation>
    <subcellularLocation>
        <location evidence="1">Membrane</location>
        <topology evidence="1">Multi-pass membrane protein</topology>
    </subcellularLocation>
</comment>
<dbReference type="SUPFAM" id="SSF161098">
    <property type="entry name" value="MetI-like"/>
    <property type="match status" value="1"/>
</dbReference>
<dbReference type="PANTHER" id="PTHR30177:SF4">
    <property type="entry name" value="OSMOPROTECTANT IMPORT PERMEASE PROTEIN OSMW"/>
    <property type="match status" value="1"/>
</dbReference>
<feature type="transmembrane region" description="Helical" evidence="6">
    <location>
        <begin position="182"/>
        <end position="208"/>
    </location>
</feature>
<dbReference type="EMBL" id="JADIVZ010000002">
    <property type="protein sequence ID" value="MBF4161552.1"/>
    <property type="molecule type" value="Genomic_DNA"/>
</dbReference>
<keyword evidence="3 6" id="KW-0812">Transmembrane</keyword>
<dbReference type="GO" id="GO:0055085">
    <property type="term" value="P:transmembrane transport"/>
    <property type="evidence" value="ECO:0007669"/>
    <property type="project" value="InterPro"/>
</dbReference>
<dbReference type="InterPro" id="IPR035906">
    <property type="entry name" value="MetI-like_sf"/>
</dbReference>
<evidence type="ECO:0000256" key="4">
    <source>
        <dbReference type="ARBA" id="ARBA00022989"/>
    </source>
</evidence>
<accession>A0A930V0M1</accession>
<dbReference type="PANTHER" id="PTHR30177">
    <property type="entry name" value="GLYCINE BETAINE/L-PROLINE TRANSPORT SYSTEM PERMEASE PROTEIN PROW"/>
    <property type="match status" value="1"/>
</dbReference>
<feature type="transmembrane region" description="Helical" evidence="6">
    <location>
        <begin position="55"/>
        <end position="77"/>
    </location>
</feature>
<dbReference type="GO" id="GO:0031460">
    <property type="term" value="P:glycine betaine transport"/>
    <property type="evidence" value="ECO:0007669"/>
    <property type="project" value="TreeGrafter"/>
</dbReference>
<keyword evidence="9" id="KW-1185">Reference proteome</keyword>
<feature type="transmembrane region" description="Helical" evidence="6">
    <location>
        <begin position="83"/>
        <end position="100"/>
    </location>
</feature>
<evidence type="ECO:0000256" key="3">
    <source>
        <dbReference type="ARBA" id="ARBA00022692"/>
    </source>
</evidence>
<evidence type="ECO:0000259" key="7">
    <source>
        <dbReference type="PROSITE" id="PS50928"/>
    </source>
</evidence>
<evidence type="ECO:0000256" key="5">
    <source>
        <dbReference type="ARBA" id="ARBA00023136"/>
    </source>
</evidence>
<dbReference type="InterPro" id="IPR000515">
    <property type="entry name" value="MetI-like"/>
</dbReference>
<dbReference type="FunFam" id="1.10.3720.10:FF:000001">
    <property type="entry name" value="Glycine betaine ABC transporter, permease"/>
    <property type="match status" value="1"/>
</dbReference>
<organism evidence="8 9">
    <name type="scientific">Nocardioides acrostichi</name>
    <dbReference type="NCBI Taxonomy" id="2784339"/>
    <lineage>
        <taxon>Bacteria</taxon>
        <taxon>Bacillati</taxon>
        <taxon>Actinomycetota</taxon>
        <taxon>Actinomycetes</taxon>
        <taxon>Propionibacteriales</taxon>
        <taxon>Nocardioidaceae</taxon>
        <taxon>Nocardioides</taxon>
    </lineage>
</organism>
<evidence type="ECO:0000313" key="8">
    <source>
        <dbReference type="EMBL" id="MBF4161552.1"/>
    </source>
</evidence>
<evidence type="ECO:0000256" key="2">
    <source>
        <dbReference type="ARBA" id="ARBA00022448"/>
    </source>
</evidence>
<gene>
    <name evidence="8" type="ORF">ISG29_07595</name>
</gene>
<name>A0A930V0M1_9ACTN</name>
<reference evidence="8" key="1">
    <citation type="submission" date="2020-11" db="EMBL/GenBank/DDBJ databases">
        <title>Nocardioides sp. CBS4Y-1, whole genome shotgun sequence.</title>
        <authorList>
            <person name="Tuo L."/>
        </authorList>
    </citation>
    <scope>NUCLEOTIDE SEQUENCE</scope>
    <source>
        <strain evidence="8">CBS4Y-1</strain>
    </source>
</reference>
<sequence>MESIQNWWDFVQTRQDDVIKESLVHLRLVAITVVMATIIAVSVGILVSQRPLLRALALSISSTFLTIPSLALFALFVPLVGTGNMPAIIAMTMYALLPILRNTVTGLDAVSPAVVESAKGMGMNGRQQLVRVRLPLAYPLIMAGIRVATLLTVGIAAIAVLVGGGGLGDFIRLGINQQGFPFANYAVVTGVVFIVLIGLVLDIALATFQRFTTARGLRS</sequence>